<sequence>MDSGMNSVSPVHTPSTMKRILLLSLALIFCFVLAGAAWYYSKLNTGKTHTAVTSIANKKLLTRLSNHGKPLLAYAKQHGYNTNTCFLLDMSIESGKNRFFIYDLKKDSVIDAGLVAHGRCNKDWLTGRQYGNEVGCGCTSLGKYKIGNPYKGKFGLAYKLHGLESTNSNAFKRFVVLHAHSCVPDAAVDPLPICQSDGCPTVSTPFLQKLASVIDQSKQPVLLYTFD</sequence>
<proteinExistence type="predicted"/>
<dbReference type="PANTHER" id="PTHR38477">
    <property type="entry name" value="HYPOTHETICAL EXPORTED PROTEIN"/>
    <property type="match status" value="1"/>
</dbReference>
<accession>A0A4S8HPG5</accession>
<dbReference type="AlphaFoldDB" id="A0A4S8HPG5"/>
<organism evidence="2 3">
    <name type="scientific">Niastella caeni</name>
    <dbReference type="NCBI Taxonomy" id="2569763"/>
    <lineage>
        <taxon>Bacteria</taxon>
        <taxon>Pseudomonadati</taxon>
        <taxon>Bacteroidota</taxon>
        <taxon>Chitinophagia</taxon>
        <taxon>Chitinophagales</taxon>
        <taxon>Chitinophagaceae</taxon>
        <taxon>Niastella</taxon>
    </lineage>
</organism>
<name>A0A4S8HPG5_9BACT</name>
<feature type="transmembrane region" description="Helical" evidence="1">
    <location>
        <begin position="20"/>
        <end position="40"/>
    </location>
</feature>
<dbReference type="EMBL" id="STFF01000005">
    <property type="protein sequence ID" value="THU37267.1"/>
    <property type="molecule type" value="Genomic_DNA"/>
</dbReference>
<gene>
    <name evidence="2" type="ORF">FAM09_20180</name>
</gene>
<keyword evidence="1" id="KW-0472">Membrane</keyword>
<evidence type="ECO:0000256" key="1">
    <source>
        <dbReference type="SAM" id="Phobius"/>
    </source>
</evidence>
<dbReference type="Pfam" id="PF13645">
    <property type="entry name" value="YkuD_2"/>
    <property type="match status" value="1"/>
</dbReference>
<keyword evidence="3" id="KW-1185">Reference proteome</keyword>
<evidence type="ECO:0000313" key="2">
    <source>
        <dbReference type="EMBL" id="THU37267.1"/>
    </source>
</evidence>
<dbReference type="OrthoDB" id="1247236at2"/>
<dbReference type="Proteomes" id="UP000306918">
    <property type="component" value="Unassembled WGS sequence"/>
</dbReference>
<dbReference type="PANTHER" id="PTHR38477:SF1">
    <property type="entry name" value="MUREIN L,D-TRANSPEPTIDASE CATALYTIC DOMAIN FAMILY PROTEIN"/>
    <property type="match status" value="1"/>
</dbReference>
<protein>
    <submittedName>
        <fullName evidence="2">Peptidase</fullName>
    </submittedName>
</protein>
<keyword evidence="1" id="KW-1133">Transmembrane helix</keyword>
<reference evidence="2 3" key="1">
    <citation type="submission" date="2019-04" db="EMBL/GenBank/DDBJ databases">
        <title>Niastella caeni sp. nov., isolated from activated sludge.</title>
        <authorList>
            <person name="Sheng M."/>
        </authorList>
    </citation>
    <scope>NUCLEOTIDE SEQUENCE [LARGE SCALE GENOMIC DNA]</scope>
    <source>
        <strain evidence="2 3">HX-2-15</strain>
    </source>
</reference>
<keyword evidence="1" id="KW-0812">Transmembrane</keyword>
<comment type="caution">
    <text evidence="2">The sequence shown here is derived from an EMBL/GenBank/DDBJ whole genome shotgun (WGS) entry which is preliminary data.</text>
</comment>
<evidence type="ECO:0000313" key="3">
    <source>
        <dbReference type="Proteomes" id="UP000306918"/>
    </source>
</evidence>
<dbReference type="InterPro" id="IPR032676">
    <property type="entry name" value="YkuD_2"/>
</dbReference>